<evidence type="ECO:0000313" key="9">
    <source>
        <dbReference type="EMBL" id="MEB3962496.1"/>
    </source>
</evidence>
<keyword evidence="5 7" id="KW-0472">Membrane</keyword>
<evidence type="ECO:0000256" key="5">
    <source>
        <dbReference type="ARBA" id="ARBA00023136"/>
    </source>
</evidence>
<feature type="domain" description="Integral membrane bound transporter" evidence="8">
    <location>
        <begin position="199"/>
        <end position="324"/>
    </location>
</feature>
<keyword evidence="2" id="KW-1003">Cell membrane</keyword>
<evidence type="ECO:0000259" key="8">
    <source>
        <dbReference type="Pfam" id="PF13515"/>
    </source>
</evidence>
<protein>
    <submittedName>
        <fullName evidence="9">FUSC family protein</fullName>
    </submittedName>
</protein>
<feature type="transmembrane region" description="Helical" evidence="7">
    <location>
        <begin position="141"/>
        <end position="162"/>
    </location>
</feature>
<evidence type="ECO:0000256" key="4">
    <source>
        <dbReference type="ARBA" id="ARBA00022989"/>
    </source>
</evidence>
<evidence type="ECO:0000256" key="7">
    <source>
        <dbReference type="SAM" id="Phobius"/>
    </source>
</evidence>
<feature type="transmembrane region" description="Helical" evidence="7">
    <location>
        <begin position="239"/>
        <end position="256"/>
    </location>
</feature>
<evidence type="ECO:0000256" key="1">
    <source>
        <dbReference type="ARBA" id="ARBA00004651"/>
    </source>
</evidence>
<keyword evidence="3 7" id="KW-0812">Transmembrane</keyword>
<evidence type="ECO:0000256" key="3">
    <source>
        <dbReference type="ARBA" id="ARBA00022692"/>
    </source>
</evidence>
<dbReference type="PANTHER" id="PTHR30509">
    <property type="entry name" value="P-HYDROXYBENZOIC ACID EFFLUX PUMP SUBUNIT-RELATED"/>
    <property type="match status" value="1"/>
</dbReference>
<organism evidence="9 10">
    <name type="scientific">Streptomyces kunmingensis</name>
    <dbReference type="NCBI Taxonomy" id="68225"/>
    <lineage>
        <taxon>Bacteria</taxon>
        <taxon>Bacillati</taxon>
        <taxon>Actinomycetota</taxon>
        <taxon>Actinomycetes</taxon>
        <taxon>Kitasatosporales</taxon>
        <taxon>Streptomycetaceae</taxon>
        <taxon>Streptomyces</taxon>
    </lineage>
</organism>
<feature type="transmembrane region" description="Helical" evidence="7">
    <location>
        <begin position="289"/>
        <end position="310"/>
    </location>
</feature>
<comment type="caution">
    <text evidence="9">The sequence shown here is derived from an EMBL/GenBank/DDBJ whole genome shotgun (WGS) entry which is preliminary data.</text>
</comment>
<sequence length="499" mass="52217">MLKRAFVAPDPGRARLRFASRAVLGIGLAVTVCGAAGHSLTAAVTGGLAALLALFTVTDPTVRGQAVTTALLPVVGLPVLALAALLHETPLARDLAFLTVVGAGVYARRWGPRGHSLGVFAFMTFFAAQFLHTTPGQLPELYAAVLMSLAAASAVRFGAWCYERRAPVPAPVPAPATGRGLARITTRQAVQATTGAAFALAVGQLLSDQRWYWAVGATWWVFVNTTSRGETLVRGFRRFLGTLLGIVLGFLVAVPLHDEQVAAAVVIAAGVFGIFYTAAVSYTWMMLSVTVMASMLYGLLGVLDPALLVLRVGETAVGALGAVLAVLLVLPVTTHSVTDAWVERALRCVHACTAEAAARLAGSTTADPAPRVAELEALLGRVRLSLAPLVHPLSPLRARKGRARQVLALLDDCAREVRGLASVAADPEASHDARLAAACWRVESAVEALTAPAPYTRGVDTPPRAAEAEPVLAHLHALEQALVDLAVPLRGDRRASLSA</sequence>
<feature type="transmembrane region" description="Helical" evidence="7">
    <location>
        <begin position="117"/>
        <end position="135"/>
    </location>
</feature>
<feature type="transmembrane region" description="Helical" evidence="7">
    <location>
        <begin position="316"/>
        <end position="337"/>
    </location>
</feature>
<name>A0ABU6CE77_9ACTN</name>
<keyword evidence="10" id="KW-1185">Reference proteome</keyword>
<evidence type="ECO:0000256" key="2">
    <source>
        <dbReference type="ARBA" id="ARBA00022475"/>
    </source>
</evidence>
<dbReference type="PANTHER" id="PTHR30509:SF9">
    <property type="entry name" value="MULTIDRUG RESISTANCE PROTEIN MDTO"/>
    <property type="match status" value="1"/>
</dbReference>
<dbReference type="InterPro" id="IPR049453">
    <property type="entry name" value="Memb_transporter_dom"/>
</dbReference>
<keyword evidence="4 7" id="KW-1133">Transmembrane helix</keyword>
<dbReference type="RefSeq" id="WP_324770029.1">
    <property type="nucleotide sequence ID" value="NZ_BAAATS010000040.1"/>
</dbReference>
<proteinExistence type="inferred from homology"/>
<comment type="subcellular location">
    <subcellularLocation>
        <location evidence="1">Cell membrane</location>
        <topology evidence="1">Multi-pass membrane protein</topology>
    </subcellularLocation>
</comment>
<accession>A0ABU6CE77</accession>
<dbReference type="Pfam" id="PF13515">
    <property type="entry name" value="FUSC_2"/>
    <property type="match status" value="1"/>
</dbReference>
<comment type="similarity">
    <text evidence="6">Belongs to the YccS/YhfK family.</text>
</comment>
<evidence type="ECO:0000313" key="10">
    <source>
        <dbReference type="Proteomes" id="UP001352223"/>
    </source>
</evidence>
<gene>
    <name evidence="9" type="ORF">OKJ48_19885</name>
</gene>
<evidence type="ECO:0000256" key="6">
    <source>
        <dbReference type="ARBA" id="ARBA00043993"/>
    </source>
</evidence>
<feature type="transmembrane region" description="Helical" evidence="7">
    <location>
        <begin position="262"/>
        <end position="282"/>
    </location>
</feature>
<dbReference type="Proteomes" id="UP001352223">
    <property type="component" value="Unassembled WGS sequence"/>
</dbReference>
<reference evidence="9 10" key="1">
    <citation type="submission" date="2022-10" db="EMBL/GenBank/DDBJ databases">
        <authorList>
            <person name="Xie J."/>
            <person name="Shen N."/>
        </authorList>
    </citation>
    <scope>NUCLEOTIDE SEQUENCE [LARGE SCALE GENOMIC DNA]</scope>
    <source>
        <strain evidence="9 10">DSM 41681</strain>
    </source>
</reference>
<feature type="transmembrane region" description="Helical" evidence="7">
    <location>
        <begin position="66"/>
        <end position="86"/>
    </location>
</feature>
<feature type="transmembrane region" description="Helical" evidence="7">
    <location>
        <begin position="21"/>
        <end position="54"/>
    </location>
</feature>
<dbReference type="EMBL" id="JAOZYB010000153">
    <property type="protein sequence ID" value="MEB3962496.1"/>
    <property type="molecule type" value="Genomic_DNA"/>
</dbReference>